<evidence type="ECO:0000256" key="1">
    <source>
        <dbReference type="SAM" id="MobiDB-lite"/>
    </source>
</evidence>
<feature type="region of interest" description="Disordered" evidence="1">
    <location>
        <begin position="380"/>
        <end position="410"/>
    </location>
</feature>
<feature type="region of interest" description="Disordered" evidence="1">
    <location>
        <begin position="244"/>
        <end position="265"/>
    </location>
</feature>
<dbReference type="EMBL" id="JAQQPM010000006">
    <property type="protein sequence ID" value="KAK2072596.1"/>
    <property type="molecule type" value="Genomic_DNA"/>
</dbReference>
<dbReference type="Proteomes" id="UP001217918">
    <property type="component" value="Unassembled WGS sequence"/>
</dbReference>
<organism evidence="2 3">
    <name type="scientific">Phyllachora maydis</name>
    <dbReference type="NCBI Taxonomy" id="1825666"/>
    <lineage>
        <taxon>Eukaryota</taxon>
        <taxon>Fungi</taxon>
        <taxon>Dikarya</taxon>
        <taxon>Ascomycota</taxon>
        <taxon>Pezizomycotina</taxon>
        <taxon>Sordariomycetes</taxon>
        <taxon>Sordariomycetidae</taxon>
        <taxon>Phyllachorales</taxon>
        <taxon>Phyllachoraceae</taxon>
        <taxon>Phyllachora</taxon>
    </lineage>
</organism>
<accession>A0AAD9I7Q1</accession>
<feature type="region of interest" description="Disordered" evidence="1">
    <location>
        <begin position="94"/>
        <end position="154"/>
    </location>
</feature>
<gene>
    <name evidence="2" type="ORF">P8C59_006941</name>
</gene>
<name>A0AAD9I7Q1_9PEZI</name>
<dbReference type="AlphaFoldDB" id="A0AAD9I7Q1"/>
<feature type="compositionally biased region" description="Polar residues" evidence="1">
    <location>
        <begin position="139"/>
        <end position="154"/>
    </location>
</feature>
<proteinExistence type="predicted"/>
<reference evidence="2" key="1">
    <citation type="journal article" date="2023" name="Mol. Plant Microbe Interact.">
        <title>Elucidating the Obligate Nature and Biological Capacity of an Invasive Fungal Corn Pathogen.</title>
        <authorList>
            <person name="MacCready J.S."/>
            <person name="Roggenkamp E.M."/>
            <person name="Gdanetz K."/>
            <person name="Chilvers M.I."/>
        </authorList>
    </citation>
    <scope>NUCLEOTIDE SEQUENCE</scope>
    <source>
        <strain evidence="2">PM02</strain>
    </source>
</reference>
<sequence length="432" mass="45601">MSELDRDLLAITDRVMIPTCSASFVHKVAPESTIDASPPGAQGDVHELGSRLEDEPAHVSDLVRSLMASSRIQAAALLVNFADAALLRSLGLQMGDGESGGRSTTGYALNRPDGGRGTNAPESPDHLISLGKPRRGTTAHASSPRQNGTPIPESFTSRLDILHTCLLHAQRRGEVSLVHYGNAPPTSIQVDHQLLLELRAAGSHPLAAKTRQYMNVRAGRALLMVRSETKVPADLAACVDVSEPDHADAEASEEEEEEEGYEDELDLEPTTLEVDAETIDVVSAQICAAIELHAGTVRTAPSMLSVPQMDAISEVFRDHGAALGGALTGSRVAVQAQVTALAAEITAEINELELATELDPSIVHGQLEAVLMAASHFDPQVSTEHRDGGTKQSLTNPAASAQSPPTPEDLPLEALHISEGITDGSWTLDGVG</sequence>
<protein>
    <submittedName>
        <fullName evidence="2">Uncharacterized protein</fullName>
    </submittedName>
</protein>
<feature type="compositionally biased region" description="Polar residues" evidence="1">
    <location>
        <begin position="390"/>
        <end position="403"/>
    </location>
</feature>
<keyword evidence="3" id="KW-1185">Reference proteome</keyword>
<evidence type="ECO:0000313" key="3">
    <source>
        <dbReference type="Proteomes" id="UP001217918"/>
    </source>
</evidence>
<evidence type="ECO:0000313" key="2">
    <source>
        <dbReference type="EMBL" id="KAK2072596.1"/>
    </source>
</evidence>
<comment type="caution">
    <text evidence="2">The sequence shown here is derived from an EMBL/GenBank/DDBJ whole genome shotgun (WGS) entry which is preliminary data.</text>
</comment>
<feature type="compositionally biased region" description="Acidic residues" evidence="1">
    <location>
        <begin position="250"/>
        <end position="265"/>
    </location>
</feature>